<feature type="region of interest" description="Disordered" evidence="1">
    <location>
        <begin position="1"/>
        <end position="65"/>
    </location>
</feature>
<dbReference type="NCBIfam" id="TIGR04354">
    <property type="entry name" value="amphi-Trp"/>
    <property type="match status" value="1"/>
</dbReference>
<organism evidence="2 3">
    <name type="scientific">Halorubrum halodurans</name>
    <dbReference type="NCBI Taxonomy" id="1383851"/>
    <lineage>
        <taxon>Archaea</taxon>
        <taxon>Methanobacteriati</taxon>
        <taxon>Methanobacteriota</taxon>
        <taxon>Stenosarchaea group</taxon>
        <taxon>Halobacteria</taxon>
        <taxon>Halobacteriales</taxon>
        <taxon>Haloferacaceae</taxon>
        <taxon>Halorubrum</taxon>
    </lineage>
</organism>
<feature type="compositionally biased region" description="Acidic residues" evidence="1">
    <location>
        <begin position="46"/>
        <end position="55"/>
    </location>
</feature>
<dbReference type="EMBL" id="NHPJ01000005">
    <property type="protein sequence ID" value="OYR59303.1"/>
    <property type="molecule type" value="Genomic_DNA"/>
</dbReference>
<gene>
    <name evidence="2" type="ORF">DJ70_00565</name>
</gene>
<accession>A0A256IS79</accession>
<dbReference type="AlphaFoldDB" id="A0A256IS79"/>
<evidence type="ECO:0000313" key="2">
    <source>
        <dbReference type="EMBL" id="OYR59303.1"/>
    </source>
</evidence>
<evidence type="ECO:0008006" key="4">
    <source>
        <dbReference type="Google" id="ProtNLM"/>
    </source>
</evidence>
<dbReference type="OrthoDB" id="194858at2157"/>
<comment type="caution">
    <text evidence="2">The sequence shown here is derived from an EMBL/GenBank/DDBJ whole genome shotgun (WGS) entry which is preliminary data.</text>
</comment>
<sequence>MTDPADTSGADDPSGTDDSPETDGSPAIDDPPADAPDDAVGSGSADGDDSSETAEEPTLIRSGRNFEREYRLDASEAGAFLIELGEKLRDGDELRLATDEWELPFAFGEPVELEVDFEGTGEPALEIEVELPGRTDDTAPDVR</sequence>
<reference evidence="2 3" key="1">
    <citation type="journal article" date="2014" name="Front. Microbiol.">
        <title>Population and genomic analysis of the genus Halorubrum.</title>
        <authorList>
            <person name="Fullmer M.S."/>
            <person name="Soucy S.M."/>
            <person name="Swithers K.S."/>
            <person name="Makkay A.M."/>
            <person name="Wheeler R."/>
            <person name="Ventosa A."/>
            <person name="Gogarten J.P."/>
            <person name="Papke R.T."/>
        </authorList>
    </citation>
    <scope>NUCLEOTIDE SEQUENCE [LARGE SCALE GENOMIC DNA]</scope>
    <source>
        <strain evidence="2 3">Cb34</strain>
    </source>
</reference>
<proteinExistence type="predicted"/>
<name>A0A256IS79_9EURY</name>
<dbReference type="Proteomes" id="UP000216308">
    <property type="component" value="Unassembled WGS sequence"/>
</dbReference>
<keyword evidence="3" id="KW-1185">Reference proteome</keyword>
<dbReference type="InterPro" id="IPR027598">
    <property type="entry name" value="Amphi-Trp_dom"/>
</dbReference>
<evidence type="ECO:0000313" key="3">
    <source>
        <dbReference type="Proteomes" id="UP000216308"/>
    </source>
</evidence>
<protein>
    <recommendedName>
        <fullName evidence="4">Amphi-Trp domain-containing protein</fullName>
    </recommendedName>
</protein>
<evidence type="ECO:0000256" key="1">
    <source>
        <dbReference type="SAM" id="MobiDB-lite"/>
    </source>
</evidence>